<keyword evidence="3" id="KW-1185">Reference proteome</keyword>
<accession>A0A9W8EDJ3</accession>
<feature type="region of interest" description="Disordered" evidence="1">
    <location>
        <begin position="346"/>
        <end position="379"/>
    </location>
</feature>
<dbReference type="AlphaFoldDB" id="A0A9W8EDJ3"/>
<comment type="caution">
    <text evidence="2">The sequence shown here is derived from an EMBL/GenBank/DDBJ whole genome shotgun (WGS) entry which is preliminary data.</text>
</comment>
<evidence type="ECO:0000256" key="1">
    <source>
        <dbReference type="SAM" id="MobiDB-lite"/>
    </source>
</evidence>
<protein>
    <submittedName>
        <fullName evidence="2">Uncharacterized protein</fullName>
    </submittedName>
</protein>
<sequence length="379" mass="41371">MSSNEYGMHNLFVQLAITIYKIAEQFFSIRSWFSSSSSTTTSPTGRPTSCQPLQPNCLTQGVGPLAQSSYGLGTSWGQGVGGANIVALRPILSPFFEQAVKRQLQADYNIPALFGLEWLNTHVYGPSPLITALEQGQLESVREAWQRMDTLLSRNLVTADERQALAAKPVINYGLDLTLHPREITVSFISEVWEQTKKIVLQRAVLMDKPEAVNLCLELYEMGPKMNGFKPLVPVYFGMLIQIYELNRANLMASASKLFPAGMNIRLKDPERAQLYECALVLGYKRAAAGLKGLQGGQNTGFFSRWFSSTNAAAPTQQGNRPDQRTCRALLQMPETAVLDENPTQAAPLASGLGSPNGGQGSMETRHEESAALGGGLVP</sequence>
<reference evidence="2" key="1">
    <citation type="submission" date="2022-07" db="EMBL/GenBank/DDBJ databases">
        <title>Phylogenomic reconstructions and comparative analyses of Kickxellomycotina fungi.</title>
        <authorList>
            <person name="Reynolds N.K."/>
            <person name="Stajich J.E."/>
            <person name="Barry K."/>
            <person name="Grigoriev I.V."/>
            <person name="Crous P."/>
            <person name="Smith M.E."/>
        </authorList>
    </citation>
    <scope>NUCLEOTIDE SEQUENCE</scope>
    <source>
        <strain evidence="2">RSA 567</strain>
    </source>
</reference>
<dbReference type="OrthoDB" id="10336790at2759"/>
<evidence type="ECO:0000313" key="3">
    <source>
        <dbReference type="Proteomes" id="UP001151582"/>
    </source>
</evidence>
<organism evidence="2 3">
    <name type="scientific">Dimargaris verticillata</name>
    <dbReference type="NCBI Taxonomy" id="2761393"/>
    <lineage>
        <taxon>Eukaryota</taxon>
        <taxon>Fungi</taxon>
        <taxon>Fungi incertae sedis</taxon>
        <taxon>Zoopagomycota</taxon>
        <taxon>Kickxellomycotina</taxon>
        <taxon>Dimargaritomycetes</taxon>
        <taxon>Dimargaritales</taxon>
        <taxon>Dimargaritaceae</taxon>
        <taxon>Dimargaris</taxon>
    </lineage>
</organism>
<dbReference type="EMBL" id="JANBQB010000169">
    <property type="protein sequence ID" value="KAJ1980427.1"/>
    <property type="molecule type" value="Genomic_DNA"/>
</dbReference>
<dbReference type="Proteomes" id="UP001151582">
    <property type="component" value="Unassembled WGS sequence"/>
</dbReference>
<evidence type="ECO:0000313" key="2">
    <source>
        <dbReference type="EMBL" id="KAJ1980427.1"/>
    </source>
</evidence>
<gene>
    <name evidence="2" type="ORF">H4R34_002461</name>
</gene>
<proteinExistence type="predicted"/>
<name>A0A9W8EDJ3_9FUNG</name>